<evidence type="ECO:0000313" key="1">
    <source>
        <dbReference type="EMBL" id="TDD42500.1"/>
    </source>
</evidence>
<evidence type="ECO:0008006" key="3">
    <source>
        <dbReference type="Google" id="ProtNLM"/>
    </source>
</evidence>
<dbReference type="AlphaFoldDB" id="A0A4R4YEF4"/>
<accession>A0A4R4YEF4</accession>
<reference evidence="1 2" key="1">
    <citation type="submission" date="2019-03" db="EMBL/GenBank/DDBJ databases">
        <title>Draft genome sequences of novel Actinobacteria.</title>
        <authorList>
            <person name="Sahin N."/>
            <person name="Ay H."/>
            <person name="Saygin H."/>
        </authorList>
    </citation>
    <scope>NUCLEOTIDE SEQUENCE [LARGE SCALE GENOMIC DNA]</scope>
    <source>
        <strain evidence="1 2">JCM 13523</strain>
    </source>
</reference>
<keyword evidence="2" id="KW-1185">Reference proteome</keyword>
<protein>
    <recommendedName>
        <fullName evidence="3">Alanine-rich protein</fullName>
    </recommendedName>
</protein>
<dbReference type="Gene3D" id="3.20.20.80">
    <property type="entry name" value="Glycosidases"/>
    <property type="match status" value="1"/>
</dbReference>
<evidence type="ECO:0000313" key="2">
    <source>
        <dbReference type="Proteomes" id="UP000295124"/>
    </source>
</evidence>
<dbReference type="InterPro" id="IPR017853">
    <property type="entry name" value="GH"/>
</dbReference>
<organism evidence="1 2">
    <name type="scientific">Kribbella antibiotica</name>
    <dbReference type="NCBI Taxonomy" id="190195"/>
    <lineage>
        <taxon>Bacteria</taxon>
        <taxon>Bacillati</taxon>
        <taxon>Actinomycetota</taxon>
        <taxon>Actinomycetes</taxon>
        <taxon>Propionibacteriales</taxon>
        <taxon>Kribbellaceae</taxon>
        <taxon>Kribbella</taxon>
    </lineage>
</organism>
<name>A0A4R4YEF4_9ACTN</name>
<sequence>MRHGVFAYTWDLVGDPEAAARIADLGANTVTLQAAYHAVRGITPWHPAHRVVHAEHAAAYFPIRADRWSGLRPLAPTWAVDNPDRFGTAAAALTAAGLSVEAWLVLTHSSAVGTAHPDVTVRNAYGERYPYALCPSHQAVRDYALTIVSEVCAQYDVDLMLEACGWLGFDHGSHHEKTEGANLSASARRLLSLCFCPACRTALGPEADRLAASVRSAVDAELHGVSADPIDATAVLNHRATVIAELVREAKSLAGNRRVLLMAADDPWVTGPDVGIDFQNVQPDAFVLKCWGDTNAAAQQLKAAAARTDIPLVANVTALNTEWDGVSELLEAGAAEVRYYHAGLGSRDRLDRIRTAITGTRR</sequence>
<comment type="caution">
    <text evidence="1">The sequence shown here is derived from an EMBL/GenBank/DDBJ whole genome shotgun (WGS) entry which is preliminary data.</text>
</comment>
<dbReference type="RefSeq" id="WP_132178064.1">
    <property type="nucleotide sequence ID" value="NZ_SMKX01000283.1"/>
</dbReference>
<dbReference type="EMBL" id="SMKX01000283">
    <property type="protein sequence ID" value="TDD42500.1"/>
    <property type="molecule type" value="Genomic_DNA"/>
</dbReference>
<dbReference type="SUPFAM" id="SSF51445">
    <property type="entry name" value="(Trans)glycosidases"/>
    <property type="match status" value="1"/>
</dbReference>
<proteinExistence type="predicted"/>
<dbReference type="Proteomes" id="UP000295124">
    <property type="component" value="Unassembled WGS sequence"/>
</dbReference>
<dbReference type="OrthoDB" id="8576080at2"/>
<gene>
    <name evidence="1" type="ORF">E1263_42180</name>
</gene>